<dbReference type="AlphaFoldDB" id="A0AAV5UZQ9"/>
<sequence length="99" mass="10477">AHLSMLLLSSIFAFLHAATACLPMDPVGEELPPVKPPPYRNTPCGGLPLVLPLPPSAPRLQNSEMGQPTTNGDVQSFDCVGELKSANQANDVSGYVFKC</sequence>
<keyword evidence="3" id="KW-1185">Reference proteome</keyword>
<protein>
    <recommendedName>
        <fullName evidence="4">Secreted protein</fullName>
    </recommendedName>
</protein>
<organism evidence="2 3">
    <name type="scientific">Pristionchus fissidentatus</name>
    <dbReference type="NCBI Taxonomy" id="1538716"/>
    <lineage>
        <taxon>Eukaryota</taxon>
        <taxon>Metazoa</taxon>
        <taxon>Ecdysozoa</taxon>
        <taxon>Nematoda</taxon>
        <taxon>Chromadorea</taxon>
        <taxon>Rhabditida</taxon>
        <taxon>Rhabditina</taxon>
        <taxon>Diplogasteromorpha</taxon>
        <taxon>Diplogasteroidea</taxon>
        <taxon>Neodiplogasteridae</taxon>
        <taxon>Pristionchus</taxon>
    </lineage>
</organism>
<comment type="caution">
    <text evidence="2">The sequence shown here is derived from an EMBL/GenBank/DDBJ whole genome shotgun (WGS) entry which is preliminary data.</text>
</comment>
<evidence type="ECO:0000256" key="1">
    <source>
        <dbReference type="SAM" id="SignalP"/>
    </source>
</evidence>
<dbReference type="EMBL" id="BTSY01000002">
    <property type="protein sequence ID" value="GMT12772.1"/>
    <property type="molecule type" value="Genomic_DNA"/>
</dbReference>
<feature type="non-terminal residue" evidence="2">
    <location>
        <position position="1"/>
    </location>
</feature>
<dbReference type="Proteomes" id="UP001432322">
    <property type="component" value="Unassembled WGS sequence"/>
</dbReference>
<feature type="chain" id="PRO_5043495798" description="Secreted protein" evidence="1">
    <location>
        <begin position="21"/>
        <end position="99"/>
    </location>
</feature>
<evidence type="ECO:0000313" key="2">
    <source>
        <dbReference type="EMBL" id="GMT12772.1"/>
    </source>
</evidence>
<evidence type="ECO:0008006" key="4">
    <source>
        <dbReference type="Google" id="ProtNLM"/>
    </source>
</evidence>
<feature type="non-terminal residue" evidence="2">
    <location>
        <position position="99"/>
    </location>
</feature>
<gene>
    <name evidence="2" type="ORF">PFISCL1PPCAC_4069</name>
</gene>
<feature type="signal peptide" evidence="1">
    <location>
        <begin position="1"/>
        <end position="20"/>
    </location>
</feature>
<name>A0AAV5UZQ9_9BILA</name>
<accession>A0AAV5UZQ9</accession>
<evidence type="ECO:0000313" key="3">
    <source>
        <dbReference type="Proteomes" id="UP001432322"/>
    </source>
</evidence>
<reference evidence="2" key="1">
    <citation type="submission" date="2023-10" db="EMBL/GenBank/DDBJ databases">
        <title>Genome assembly of Pristionchus species.</title>
        <authorList>
            <person name="Yoshida K."/>
            <person name="Sommer R.J."/>
        </authorList>
    </citation>
    <scope>NUCLEOTIDE SEQUENCE</scope>
    <source>
        <strain evidence="2">RS5133</strain>
    </source>
</reference>
<keyword evidence="1" id="KW-0732">Signal</keyword>
<proteinExistence type="predicted"/>